<dbReference type="RefSeq" id="WP_052767879.1">
    <property type="nucleotide sequence ID" value="NZ_JACICW010000005.1"/>
</dbReference>
<dbReference type="GO" id="GO:0003677">
    <property type="term" value="F:DNA binding"/>
    <property type="evidence" value="ECO:0007669"/>
    <property type="project" value="InterPro"/>
</dbReference>
<evidence type="ECO:0000313" key="2">
    <source>
        <dbReference type="Proteomes" id="UP000239204"/>
    </source>
</evidence>
<dbReference type="AlphaFoldDB" id="A0A2S7AIG5"/>
<dbReference type="SUPFAM" id="SSF47413">
    <property type="entry name" value="lambda repressor-like DNA-binding domains"/>
    <property type="match status" value="1"/>
</dbReference>
<name>A0A2S7AIG5_9XANT</name>
<dbReference type="Gene3D" id="1.10.260.40">
    <property type="entry name" value="lambda repressor-like DNA-binding domains"/>
    <property type="match status" value="1"/>
</dbReference>
<dbReference type="SMART" id="SM00530">
    <property type="entry name" value="HTH_XRE"/>
    <property type="match status" value="1"/>
</dbReference>
<reference evidence="1 2" key="1">
    <citation type="submission" date="2016-08" db="EMBL/GenBank/DDBJ databases">
        <title>Evolution of the type three secretion system and type three effector repertoires in Xanthomonas.</title>
        <authorList>
            <person name="Merda D."/>
            <person name="Briand M."/>
            <person name="Bosis E."/>
            <person name="Rousseau C."/>
            <person name="Portier P."/>
            <person name="Jacques M.-A."/>
            <person name="Fischer-Le Saux M."/>
        </authorList>
    </citation>
    <scope>NUCLEOTIDE SEQUENCE [LARGE SCALE GENOMIC DNA]</scope>
    <source>
        <strain evidence="1 2">CFBP 7645</strain>
    </source>
</reference>
<dbReference type="InterPro" id="IPR010982">
    <property type="entry name" value="Lambda_DNA-bd_dom_sf"/>
</dbReference>
<dbReference type="EMBL" id="MIGY01000001">
    <property type="protein sequence ID" value="PPU09647.1"/>
    <property type="molecule type" value="Genomic_DNA"/>
</dbReference>
<gene>
    <name evidence="1" type="ORF">XarjCFBP7645_05045</name>
</gene>
<dbReference type="PROSITE" id="PS50943">
    <property type="entry name" value="HTH_CROC1"/>
    <property type="match status" value="1"/>
</dbReference>
<sequence>MTTMNLDEFLSSRGLKGSADVEQAFHEAIQNLPLAALRANANLTQKEIAGLLGKSQAAVSKFEGRGDFLISTLFQYVKALRGSIDLSISVGEGMFTLAPIDDEGEIYFKLMRKAASEAINSGPRQRDVFTLRSLTQNPELRSVPRRHVAWLSDHSLENYTSASDAISDVFTKLAANDEAQPLAA</sequence>
<protein>
    <submittedName>
        <fullName evidence="1">XRE family transcriptional regulator</fullName>
    </submittedName>
</protein>
<proteinExistence type="predicted"/>
<accession>A0A2S7AIG5</accession>
<evidence type="ECO:0000313" key="1">
    <source>
        <dbReference type="EMBL" id="PPU09647.1"/>
    </source>
</evidence>
<organism evidence="1 2">
    <name type="scientific">Xanthomonas arboricola</name>
    <dbReference type="NCBI Taxonomy" id="56448"/>
    <lineage>
        <taxon>Bacteria</taxon>
        <taxon>Pseudomonadati</taxon>
        <taxon>Pseudomonadota</taxon>
        <taxon>Gammaproteobacteria</taxon>
        <taxon>Lysobacterales</taxon>
        <taxon>Lysobacteraceae</taxon>
        <taxon>Xanthomonas</taxon>
    </lineage>
</organism>
<comment type="caution">
    <text evidence="1">The sequence shown here is derived from an EMBL/GenBank/DDBJ whole genome shotgun (WGS) entry which is preliminary data.</text>
</comment>
<dbReference type="CDD" id="cd00093">
    <property type="entry name" value="HTH_XRE"/>
    <property type="match status" value="1"/>
</dbReference>
<dbReference type="InterPro" id="IPR001387">
    <property type="entry name" value="Cro/C1-type_HTH"/>
</dbReference>
<dbReference type="Proteomes" id="UP000239204">
    <property type="component" value="Unassembled WGS sequence"/>
</dbReference>
<dbReference type="Pfam" id="PF01381">
    <property type="entry name" value="HTH_3"/>
    <property type="match status" value="1"/>
</dbReference>